<dbReference type="GO" id="GO:0003676">
    <property type="term" value="F:nucleic acid binding"/>
    <property type="evidence" value="ECO:0007669"/>
    <property type="project" value="InterPro"/>
</dbReference>
<comment type="caution">
    <text evidence="3">The sequence shown here is derived from an EMBL/GenBank/DDBJ whole genome shotgun (WGS) entry which is preliminary data.</text>
</comment>
<accession>A0A5Q6S129</accession>
<evidence type="ECO:0000259" key="2">
    <source>
        <dbReference type="SMART" id="SM00507"/>
    </source>
</evidence>
<dbReference type="OrthoDB" id="3741440at2"/>
<dbReference type="InterPro" id="IPR002711">
    <property type="entry name" value="HNH"/>
</dbReference>
<dbReference type="EMBL" id="VDFQ02000002">
    <property type="protein sequence ID" value="KAA1423929.1"/>
    <property type="molecule type" value="Genomic_DNA"/>
</dbReference>
<comment type="similarity">
    <text evidence="1">Belongs to the Rv1128c/1148c/1588c/1702c/1945/3466 family.</text>
</comment>
<dbReference type="Proteomes" id="UP000307768">
    <property type="component" value="Unassembled WGS sequence"/>
</dbReference>
<dbReference type="GO" id="GO:0008270">
    <property type="term" value="F:zinc ion binding"/>
    <property type="evidence" value="ECO:0007669"/>
    <property type="project" value="InterPro"/>
</dbReference>
<dbReference type="SMART" id="SM00507">
    <property type="entry name" value="HNHc"/>
    <property type="match status" value="1"/>
</dbReference>
<dbReference type="Pfam" id="PF02720">
    <property type="entry name" value="DUF222"/>
    <property type="match status" value="1"/>
</dbReference>
<dbReference type="AlphaFoldDB" id="A0A5Q6S129"/>
<evidence type="ECO:0000256" key="1">
    <source>
        <dbReference type="ARBA" id="ARBA00023450"/>
    </source>
</evidence>
<name>A0A5Q6S129_9ACTN</name>
<dbReference type="Gene3D" id="1.10.30.50">
    <property type="match status" value="1"/>
</dbReference>
<organism evidence="3 4">
    <name type="scientific">Mumia zhuanghuii</name>
    <dbReference type="NCBI Taxonomy" id="2585211"/>
    <lineage>
        <taxon>Bacteria</taxon>
        <taxon>Bacillati</taxon>
        <taxon>Actinomycetota</taxon>
        <taxon>Actinomycetes</taxon>
        <taxon>Propionibacteriales</taxon>
        <taxon>Nocardioidaceae</taxon>
        <taxon>Mumia</taxon>
    </lineage>
</organism>
<dbReference type="Pfam" id="PF01844">
    <property type="entry name" value="HNH"/>
    <property type="match status" value="1"/>
</dbReference>
<evidence type="ECO:0000313" key="4">
    <source>
        <dbReference type="Proteomes" id="UP000307768"/>
    </source>
</evidence>
<dbReference type="InterPro" id="IPR003870">
    <property type="entry name" value="DUF222"/>
</dbReference>
<feature type="domain" description="HNH nuclease" evidence="2">
    <location>
        <begin position="367"/>
        <end position="419"/>
    </location>
</feature>
<gene>
    <name evidence="3" type="ORF">FE697_010285</name>
</gene>
<dbReference type="GO" id="GO:0004519">
    <property type="term" value="F:endonuclease activity"/>
    <property type="evidence" value="ECO:0007669"/>
    <property type="project" value="InterPro"/>
</dbReference>
<dbReference type="CDD" id="cd00085">
    <property type="entry name" value="HNHc"/>
    <property type="match status" value="1"/>
</dbReference>
<reference evidence="3 4" key="1">
    <citation type="submission" date="2019-09" db="EMBL/GenBank/DDBJ databases">
        <title>Mumia zhuanghuii sp. nov. isolated from the intestinal contents of plateau pika (Ochotona curzoniae) in the Qinghai-Tibet plateau of China.</title>
        <authorList>
            <person name="Tian Z."/>
        </authorList>
    </citation>
    <scope>NUCLEOTIDE SEQUENCE [LARGE SCALE GENOMIC DNA]</scope>
    <source>
        <strain evidence="4">350</strain>
    </source>
</reference>
<sequence>MGQVGFGCGRWSSSTVGVGLLAGVSGTEDNDHMFDSSRVAMAQATLEGALEMPVALADGAQTRAALRTAQEMADRLEGWRAQLLNQLDETAGYADDGAPSAVAWARGELRLDDRTTSRLRAAGRTMRMLPGVGAAMAAGEIRLDHVAAFTGALRRIDHEVLVDATEGVLLPLAKQAPPADLRKAIDRVDELVRPERAVKAWEDGMDKRDIKLARAGEGFHLTGFLDVELGARLRSFLIGASSPRSQGDCEATDDSVCGGRKDLRTAAQRRADALSELLDVAAAGGVPSDRRLRPQVHVMVDADWLDHEPGAAPPELEGFGPIGRDLYGYLACTGDHTEVLTDGVTGGPTPFAAVLNVGRTRRLATAKQREAVRARQRGHCANPGCRHRIADVHHVSWWRRDGGPTDFENLVGLCRSCHMNAHAGRLEITVDGAGGFVFMRRFGASKREIDDRERLNRRRLSDYLRELGTVRVGVRPKGPTVAGPQGVTADIRSAATARAMATAPVTAPVTAPEHEAEVGDVTALRHLRRHTLTPRT</sequence>
<dbReference type="InterPro" id="IPR003615">
    <property type="entry name" value="HNH_nuc"/>
</dbReference>
<evidence type="ECO:0000313" key="3">
    <source>
        <dbReference type="EMBL" id="KAA1423929.1"/>
    </source>
</evidence>
<proteinExistence type="inferred from homology"/>
<protein>
    <submittedName>
        <fullName evidence="3">DUF222 domain-containing protein</fullName>
    </submittedName>
</protein>